<keyword evidence="2" id="KW-1185">Reference proteome</keyword>
<dbReference type="RefSeq" id="WP_096463763.1">
    <property type="nucleotide sequence ID" value="NZ_AP017312.1"/>
</dbReference>
<dbReference type="EMBL" id="AP017312">
    <property type="protein sequence ID" value="BAU26747.1"/>
    <property type="molecule type" value="Genomic_DNA"/>
</dbReference>
<organism evidence="1 2">
    <name type="scientific">Aneurinibacillus soli</name>
    <dbReference type="NCBI Taxonomy" id="1500254"/>
    <lineage>
        <taxon>Bacteria</taxon>
        <taxon>Bacillati</taxon>
        <taxon>Bacillota</taxon>
        <taxon>Bacilli</taxon>
        <taxon>Bacillales</taxon>
        <taxon>Paenibacillaceae</taxon>
        <taxon>Aneurinibacillus group</taxon>
        <taxon>Aneurinibacillus</taxon>
    </lineage>
</organism>
<reference evidence="1 2" key="1">
    <citation type="submission" date="2015-12" db="EMBL/GenBank/DDBJ databases">
        <title>Genome sequence of Aneurinibacillus soli.</title>
        <authorList>
            <person name="Lee J.S."/>
            <person name="Lee K.C."/>
            <person name="Kim K.K."/>
            <person name="Lee B.W."/>
        </authorList>
    </citation>
    <scope>NUCLEOTIDE SEQUENCE [LARGE SCALE GENOMIC DNA]</scope>
    <source>
        <strain evidence="1 2">CB4</strain>
    </source>
</reference>
<name>A0A0U4WD56_9BACL</name>
<protein>
    <submittedName>
        <fullName evidence="1">Uncharacterized protein</fullName>
    </submittedName>
</protein>
<accession>A0A0U4WD56</accession>
<proteinExistence type="predicted"/>
<sequence>MIWFLLFIVFLIHFVVTMRNLKRQKERKELIVFSVISILAISIIAAHLLLDIPPLMNYLFHWMGPLSERLTFSLFGIKLQGGS</sequence>
<evidence type="ECO:0000313" key="2">
    <source>
        <dbReference type="Proteomes" id="UP000217696"/>
    </source>
</evidence>
<dbReference type="AlphaFoldDB" id="A0A0U4WD56"/>
<evidence type="ECO:0000313" key="1">
    <source>
        <dbReference type="EMBL" id="BAU26747.1"/>
    </source>
</evidence>
<dbReference type="KEGG" id="asoc:CB4_00890"/>
<dbReference type="Proteomes" id="UP000217696">
    <property type="component" value="Chromosome"/>
</dbReference>
<gene>
    <name evidence="1" type="ORF">CB4_00890</name>
</gene>